<gene>
    <name evidence="3" type="ordered locus">Psefu_2705</name>
</gene>
<keyword evidence="2" id="KW-0732">Signal</keyword>
<feature type="compositionally biased region" description="Basic and acidic residues" evidence="1">
    <location>
        <begin position="21"/>
        <end position="31"/>
    </location>
</feature>
<dbReference type="OrthoDB" id="7033497at2"/>
<dbReference type="AlphaFoldDB" id="F6AH44"/>
<evidence type="ECO:0000313" key="3">
    <source>
        <dbReference type="EMBL" id="AEF22670.1"/>
    </source>
</evidence>
<dbReference type="eggNOG" id="ENOG5031QFM">
    <property type="taxonomic scope" value="Bacteria"/>
</dbReference>
<dbReference type="STRING" id="743720.Psefu_2705"/>
<organism evidence="3 4">
    <name type="scientific">Pseudomonas fulva (strain 12-X)</name>
    <dbReference type="NCBI Taxonomy" id="743720"/>
    <lineage>
        <taxon>Bacteria</taxon>
        <taxon>Pseudomonadati</taxon>
        <taxon>Pseudomonadota</taxon>
        <taxon>Gammaproteobacteria</taxon>
        <taxon>Pseudomonadales</taxon>
        <taxon>Pseudomonadaceae</taxon>
        <taxon>Pseudomonas</taxon>
    </lineage>
</organism>
<name>F6AH44_PSEF1</name>
<feature type="region of interest" description="Disordered" evidence="1">
    <location>
        <begin position="19"/>
        <end position="110"/>
    </location>
</feature>
<feature type="compositionally biased region" description="Low complexity" evidence="1">
    <location>
        <begin position="43"/>
        <end position="69"/>
    </location>
</feature>
<dbReference type="PROSITE" id="PS51257">
    <property type="entry name" value="PROKAR_LIPOPROTEIN"/>
    <property type="match status" value="1"/>
</dbReference>
<keyword evidence="4" id="KW-1185">Reference proteome</keyword>
<dbReference type="HOGENOM" id="CLU_111128_0_0_6"/>
<protein>
    <recommendedName>
        <fullName evidence="5">Translation initiation factor 2</fullName>
    </recommendedName>
</protein>
<evidence type="ECO:0000256" key="2">
    <source>
        <dbReference type="SAM" id="SignalP"/>
    </source>
</evidence>
<feature type="signal peptide" evidence="2">
    <location>
        <begin position="1"/>
        <end position="18"/>
    </location>
</feature>
<dbReference type="EMBL" id="CP002727">
    <property type="protein sequence ID" value="AEF22670.1"/>
    <property type="molecule type" value="Genomic_DNA"/>
</dbReference>
<dbReference type="RefSeq" id="WP_013791798.1">
    <property type="nucleotide sequence ID" value="NC_015556.1"/>
</dbReference>
<reference evidence="3 4" key="1">
    <citation type="submission" date="2011-04" db="EMBL/GenBank/DDBJ databases">
        <title>Complete sequence of Pseudomonas fulva 12-X.</title>
        <authorList>
            <consortium name="US DOE Joint Genome Institute"/>
            <person name="Lucas S."/>
            <person name="Han J."/>
            <person name="Lapidus A."/>
            <person name="Cheng J.-F."/>
            <person name="Goodwin L."/>
            <person name="Pitluck S."/>
            <person name="Peters L."/>
            <person name="Mikhailova N."/>
            <person name="Pagani I."/>
            <person name="Davenport K."/>
            <person name="Han C."/>
            <person name="Tapia R."/>
            <person name="Land M."/>
            <person name="Hauser L."/>
            <person name="Kyrpides N."/>
            <person name="Ivanova N."/>
            <person name="Pagani I."/>
            <person name="Lcollab F.I."/>
            <person name="Woyke T."/>
        </authorList>
    </citation>
    <scope>NUCLEOTIDE SEQUENCE [LARGE SCALE GENOMIC DNA]</scope>
    <source>
        <strain evidence="4">12-X</strain>
    </source>
</reference>
<accession>F6AH44</accession>
<feature type="chain" id="PRO_5003331112" description="Translation initiation factor 2" evidence="2">
    <location>
        <begin position="19"/>
        <end position="178"/>
    </location>
</feature>
<proteinExistence type="predicted"/>
<evidence type="ECO:0000256" key="1">
    <source>
        <dbReference type="SAM" id="MobiDB-lite"/>
    </source>
</evidence>
<evidence type="ECO:0008006" key="5">
    <source>
        <dbReference type="Google" id="ProtNLM"/>
    </source>
</evidence>
<dbReference type="Proteomes" id="UP000000686">
    <property type="component" value="Chromosome"/>
</dbReference>
<feature type="compositionally biased region" description="Basic and acidic residues" evidence="1">
    <location>
        <begin position="98"/>
        <end position="107"/>
    </location>
</feature>
<evidence type="ECO:0000313" key="4">
    <source>
        <dbReference type="Proteomes" id="UP000000686"/>
    </source>
</evidence>
<dbReference type="KEGG" id="pfv:Psefu_2705"/>
<sequence>MRYLLLPLCLAVLLSACGSDEQGKDVPRKNAEPAVAVEPTQVPAKPAEQSPEPAPQAAPAVPIQAAEPQTEAVQKPAPAEPKKTAQRAKAQGKPAQKVAHEAPKTKLDLSLPPELAAALDAEDKAAKDGVPPILPAFFEERKPSINPFQVSGKLLTGELGSQTWDSVEGAQLQFEFRR</sequence>